<dbReference type="Proteomes" id="UP001198034">
    <property type="component" value="Unassembled WGS sequence"/>
</dbReference>
<name>A0ABS8BGQ8_9NEIS</name>
<feature type="transmembrane region" description="Helical" evidence="7">
    <location>
        <begin position="43"/>
        <end position="60"/>
    </location>
</feature>
<dbReference type="Gene3D" id="1.10.1760.20">
    <property type="match status" value="1"/>
</dbReference>
<feature type="transmembrane region" description="Helical" evidence="7">
    <location>
        <begin position="138"/>
        <end position="157"/>
    </location>
</feature>
<keyword evidence="3" id="KW-1003">Cell membrane</keyword>
<evidence type="ECO:0000256" key="6">
    <source>
        <dbReference type="ARBA" id="ARBA00023136"/>
    </source>
</evidence>
<comment type="subcellular location">
    <subcellularLocation>
        <location evidence="1">Cell membrane</location>
        <topology evidence="1">Multi-pass membrane protein</topology>
    </subcellularLocation>
</comment>
<gene>
    <name evidence="8" type="ORF">LG219_00725</name>
</gene>
<dbReference type="InterPro" id="IPR002751">
    <property type="entry name" value="CbiM/NikMN"/>
</dbReference>
<dbReference type="RefSeq" id="WP_226762638.1">
    <property type="nucleotide sequence ID" value="NZ_JAJAWG010000001.1"/>
</dbReference>
<proteinExistence type="predicted"/>
<keyword evidence="2" id="KW-0813">Transport</keyword>
<keyword evidence="4 7" id="KW-0812">Transmembrane</keyword>
<feature type="transmembrane region" description="Helical" evidence="7">
    <location>
        <begin position="104"/>
        <end position="126"/>
    </location>
</feature>
<evidence type="ECO:0000256" key="5">
    <source>
        <dbReference type="ARBA" id="ARBA00022989"/>
    </source>
</evidence>
<dbReference type="Pfam" id="PF01891">
    <property type="entry name" value="CbiM"/>
    <property type="match status" value="1"/>
</dbReference>
<feature type="transmembrane region" description="Helical" evidence="7">
    <location>
        <begin position="164"/>
        <end position="186"/>
    </location>
</feature>
<accession>A0ABS8BGQ8</accession>
<sequence length="222" mass="24209">MLASEFIPPSLLISSNLVALWLLQRAARQVAWSALTPVEIRSWLAYTIAVLIAWQLQVSVNPGIEFHLSGATLLTLIAGPWRALLGMAALLIMTAAFSPQTQDAFSGLGLNLLLNAALPIACTQGLLRLAQSRLPHNYFIFIFINSFAAAGLSMLILGISQCVLLVTLTIYSSDFVLNAALPFYFLMAWPEAFITGLTISLLVVWAPGTVSSFNDRQYLRKP</sequence>
<evidence type="ECO:0000256" key="4">
    <source>
        <dbReference type="ARBA" id="ARBA00022692"/>
    </source>
</evidence>
<feature type="transmembrane region" description="Helical" evidence="7">
    <location>
        <begin position="6"/>
        <end position="23"/>
    </location>
</feature>
<evidence type="ECO:0000313" key="8">
    <source>
        <dbReference type="EMBL" id="MCB5194812.1"/>
    </source>
</evidence>
<evidence type="ECO:0000256" key="1">
    <source>
        <dbReference type="ARBA" id="ARBA00004651"/>
    </source>
</evidence>
<evidence type="ECO:0000256" key="7">
    <source>
        <dbReference type="SAM" id="Phobius"/>
    </source>
</evidence>
<evidence type="ECO:0000313" key="9">
    <source>
        <dbReference type="Proteomes" id="UP001198034"/>
    </source>
</evidence>
<dbReference type="EMBL" id="JAJAWG010000001">
    <property type="protein sequence ID" value="MCB5194812.1"/>
    <property type="molecule type" value="Genomic_DNA"/>
</dbReference>
<feature type="transmembrane region" description="Helical" evidence="7">
    <location>
        <begin position="66"/>
        <end position="92"/>
    </location>
</feature>
<feature type="transmembrane region" description="Helical" evidence="7">
    <location>
        <begin position="192"/>
        <end position="213"/>
    </location>
</feature>
<evidence type="ECO:0000256" key="3">
    <source>
        <dbReference type="ARBA" id="ARBA00022475"/>
    </source>
</evidence>
<keyword evidence="9" id="KW-1185">Reference proteome</keyword>
<evidence type="ECO:0000256" key="2">
    <source>
        <dbReference type="ARBA" id="ARBA00022448"/>
    </source>
</evidence>
<comment type="caution">
    <text evidence="8">The sequence shown here is derived from an EMBL/GenBank/DDBJ whole genome shotgun (WGS) entry which is preliminary data.</text>
</comment>
<reference evidence="8 9" key="1">
    <citation type="submission" date="2021-10" db="EMBL/GenBank/DDBJ databases">
        <authorList>
            <person name="Chen M."/>
        </authorList>
    </citation>
    <scope>NUCLEOTIDE SEQUENCE [LARGE SCALE GENOMIC DNA]</scope>
    <source>
        <strain evidence="8 9">H3-26</strain>
    </source>
</reference>
<keyword evidence="6 7" id="KW-0472">Membrane</keyword>
<organism evidence="8 9">
    <name type="scientific">Deefgea salmonis</name>
    <dbReference type="NCBI Taxonomy" id="2875502"/>
    <lineage>
        <taxon>Bacteria</taxon>
        <taxon>Pseudomonadati</taxon>
        <taxon>Pseudomonadota</taxon>
        <taxon>Betaproteobacteria</taxon>
        <taxon>Neisseriales</taxon>
        <taxon>Chitinibacteraceae</taxon>
        <taxon>Deefgea</taxon>
    </lineage>
</organism>
<protein>
    <submittedName>
        <fullName evidence="8">Energy-coupling factor ABC transporter permease</fullName>
    </submittedName>
</protein>
<keyword evidence="5 7" id="KW-1133">Transmembrane helix</keyword>